<proteinExistence type="predicted"/>
<evidence type="ECO:0008006" key="4">
    <source>
        <dbReference type="Google" id="ProtNLM"/>
    </source>
</evidence>
<gene>
    <name evidence="2" type="ORF">SASPL_110734</name>
</gene>
<evidence type="ECO:0000256" key="1">
    <source>
        <dbReference type="PIRSR" id="PIRSR605493-1"/>
    </source>
</evidence>
<organism evidence="2">
    <name type="scientific">Salvia splendens</name>
    <name type="common">Scarlet sage</name>
    <dbReference type="NCBI Taxonomy" id="180675"/>
    <lineage>
        <taxon>Eukaryota</taxon>
        <taxon>Viridiplantae</taxon>
        <taxon>Streptophyta</taxon>
        <taxon>Embryophyta</taxon>
        <taxon>Tracheophyta</taxon>
        <taxon>Spermatophyta</taxon>
        <taxon>Magnoliopsida</taxon>
        <taxon>eudicotyledons</taxon>
        <taxon>Gunneridae</taxon>
        <taxon>Pentapetalae</taxon>
        <taxon>asterids</taxon>
        <taxon>lamiids</taxon>
        <taxon>Lamiales</taxon>
        <taxon>Lamiaceae</taxon>
        <taxon>Nepetoideae</taxon>
        <taxon>Mentheae</taxon>
        <taxon>Salviinae</taxon>
        <taxon>Salvia</taxon>
        <taxon>Salvia subgen. Calosphace</taxon>
        <taxon>core Calosphace</taxon>
    </lineage>
</organism>
<reference evidence="2" key="1">
    <citation type="submission" date="2018-01" db="EMBL/GenBank/DDBJ databases">
        <authorList>
            <person name="Mao J.F."/>
        </authorList>
    </citation>
    <scope>NUCLEOTIDE SEQUENCE</scope>
    <source>
        <strain evidence="2">Huo1</strain>
        <tissue evidence="2">Leaf</tissue>
    </source>
</reference>
<reference evidence="2" key="2">
    <citation type="submission" date="2020-08" db="EMBL/GenBank/DDBJ databases">
        <title>Plant Genome Project.</title>
        <authorList>
            <person name="Zhang R.-G."/>
        </authorList>
    </citation>
    <scope>NUCLEOTIDE SEQUENCE</scope>
    <source>
        <strain evidence="2">Huo1</strain>
        <tissue evidence="2">Leaf</tissue>
    </source>
</reference>
<keyword evidence="3" id="KW-1185">Reference proteome</keyword>
<feature type="binding site" evidence="1">
    <location>
        <begin position="78"/>
        <end position="81"/>
    </location>
    <ligand>
        <name>substrate</name>
    </ligand>
</feature>
<dbReference type="Gene3D" id="3.50.30.40">
    <property type="entry name" value="Ribonuclease E inhibitor RraA/RraA-like"/>
    <property type="match status" value="1"/>
</dbReference>
<dbReference type="SUPFAM" id="SSF89562">
    <property type="entry name" value="RraA-like"/>
    <property type="match status" value="1"/>
</dbReference>
<evidence type="ECO:0000313" key="2">
    <source>
        <dbReference type="EMBL" id="KAG6426510.1"/>
    </source>
</evidence>
<dbReference type="PANTHER" id="PTHR33254">
    <property type="entry name" value="4-HYDROXY-4-METHYL-2-OXOGLUTARATE ALDOLASE 3-RELATED"/>
    <property type="match status" value="1"/>
</dbReference>
<protein>
    <recommendedName>
        <fullName evidence="4">4-hydroxy-4-methyl-2-oxoglutarate aldolase</fullName>
    </recommendedName>
</protein>
<name>A0A8X8Y559_SALSN</name>
<sequence>MEDDILRFIIHPIYYEWGAAGAAPKVQDIRAASSVLWAGCTLRVFEDNVLVREFLEEKGDDRVLVVDGGWQLEVRDIGGEPGGSSTEQRVGRALSSHPMKASKKGLGEKHLPVHFGGTRICDGEWLYADTDGILVSKSELSV</sequence>
<dbReference type="InterPro" id="IPR005493">
    <property type="entry name" value="RraA/RraA-like"/>
</dbReference>
<dbReference type="PANTHER" id="PTHR33254:SF17">
    <property type="entry name" value="4-HYDROXY-4-METHYL-2-OXOGLUTARATE ALDOLASE 1-RELATED"/>
    <property type="match status" value="1"/>
</dbReference>
<dbReference type="InterPro" id="IPR036704">
    <property type="entry name" value="RraA/RraA-like_sf"/>
</dbReference>
<evidence type="ECO:0000313" key="3">
    <source>
        <dbReference type="Proteomes" id="UP000298416"/>
    </source>
</evidence>
<dbReference type="Proteomes" id="UP000298416">
    <property type="component" value="Unassembled WGS sequence"/>
</dbReference>
<accession>A0A8X8Y559</accession>
<dbReference type="AlphaFoldDB" id="A0A8X8Y559"/>
<dbReference type="Pfam" id="PF03737">
    <property type="entry name" value="RraA-like"/>
    <property type="match status" value="1"/>
</dbReference>
<dbReference type="EMBL" id="PNBA02000004">
    <property type="protein sequence ID" value="KAG6426510.1"/>
    <property type="molecule type" value="Genomic_DNA"/>
</dbReference>
<comment type="caution">
    <text evidence="2">The sequence shown here is derived from an EMBL/GenBank/DDBJ whole genome shotgun (WGS) entry which is preliminary data.</text>
</comment>